<dbReference type="PANTHER" id="PTHR15446:SF2">
    <property type="entry name" value="UROPLAKIN-3B-LIKE PROTEIN 1-RELATED"/>
    <property type="match status" value="1"/>
</dbReference>
<dbReference type="OrthoDB" id="9939598at2759"/>
<dbReference type="GO" id="GO:0016020">
    <property type="term" value="C:membrane"/>
    <property type="evidence" value="ECO:0007669"/>
    <property type="project" value="TreeGrafter"/>
</dbReference>
<accession>A0A7K4KHR6</accession>
<keyword evidence="1" id="KW-0812">Transmembrane</keyword>
<comment type="caution">
    <text evidence="2">The sequence shown here is derived from an EMBL/GenBank/DDBJ whole genome shotgun (WGS) entry which is preliminary data.</text>
</comment>
<evidence type="ECO:0000313" key="3">
    <source>
        <dbReference type="Proteomes" id="UP000545332"/>
    </source>
</evidence>
<dbReference type="EMBL" id="VWPX01011977">
    <property type="protein sequence ID" value="NWI15897.1"/>
    <property type="molecule type" value="Genomic_DNA"/>
</dbReference>
<dbReference type="Proteomes" id="UP000545332">
    <property type="component" value="Unassembled WGS sequence"/>
</dbReference>
<protein>
    <submittedName>
        <fullName evidence="2">UPK3L protein</fullName>
    </submittedName>
</protein>
<gene>
    <name evidence="2" type="primary">Upk3bl1</name>
    <name evidence="2" type="ORF">CRYSOU_R10194</name>
</gene>
<proteinExistence type="predicted"/>
<organism evidence="2 3">
    <name type="scientific">Crypturellus soui</name>
    <dbReference type="NCBI Taxonomy" id="458187"/>
    <lineage>
        <taxon>Eukaryota</taxon>
        <taxon>Metazoa</taxon>
        <taxon>Chordata</taxon>
        <taxon>Craniata</taxon>
        <taxon>Vertebrata</taxon>
        <taxon>Euteleostomi</taxon>
        <taxon>Archelosauria</taxon>
        <taxon>Archosauria</taxon>
        <taxon>Dinosauria</taxon>
        <taxon>Saurischia</taxon>
        <taxon>Theropoda</taxon>
        <taxon>Coelurosauria</taxon>
        <taxon>Aves</taxon>
        <taxon>Palaeognathae</taxon>
        <taxon>Tinamiformes</taxon>
        <taxon>Tinamidae</taxon>
        <taxon>Crypturellus</taxon>
    </lineage>
</organism>
<evidence type="ECO:0000256" key="1">
    <source>
        <dbReference type="SAM" id="Phobius"/>
    </source>
</evidence>
<keyword evidence="1" id="KW-0472">Membrane</keyword>
<feature type="non-terminal residue" evidence="2">
    <location>
        <position position="253"/>
    </location>
</feature>
<keyword evidence="3" id="KW-1185">Reference proteome</keyword>
<sequence length="253" mass="27253">VSYTPRLTRRPLAGRLTASTFVLEQPRCIFPEAQSDAPMIWLVVALDGGRWRTGASAMGCAVPRGPLLTRRPAATEQFDPNTEPETPPLAFQTFPNNTAYATLGTSLNNYPCAQPTGDITVLRVGSETACSRDPNRPSCNGPLPGPGPYRVKFVAWNSSGLQAETLWSEPITLLKARPADDLPVTGSGRSTGMIVLTSILSILFAVLLACLVALLVTCSDSWGSSSFFSTKTDAVSVRRYNTHHVYDQPAARL</sequence>
<evidence type="ECO:0000313" key="2">
    <source>
        <dbReference type="EMBL" id="NWI15897.1"/>
    </source>
</evidence>
<dbReference type="AlphaFoldDB" id="A0A7K4KHR6"/>
<reference evidence="2 3" key="1">
    <citation type="submission" date="2019-09" db="EMBL/GenBank/DDBJ databases">
        <title>Bird 10,000 Genomes (B10K) Project - Family phase.</title>
        <authorList>
            <person name="Zhang G."/>
        </authorList>
    </citation>
    <scope>NUCLEOTIDE SEQUENCE [LARGE SCALE GENOMIC DNA]</scope>
    <source>
        <strain evidence="2">B10K-MSB-42743</strain>
        <tissue evidence="2">Heart</tissue>
    </source>
</reference>
<feature type="transmembrane region" description="Helical" evidence="1">
    <location>
        <begin position="194"/>
        <end position="216"/>
    </location>
</feature>
<dbReference type="InterPro" id="IPR024831">
    <property type="entry name" value="Uroplakin-3"/>
</dbReference>
<dbReference type="PANTHER" id="PTHR15446">
    <property type="entry name" value="UROPLAKIN III"/>
    <property type="match status" value="1"/>
</dbReference>
<name>A0A7K4KHR6_9AVES</name>
<keyword evidence="1" id="KW-1133">Transmembrane helix</keyword>
<feature type="non-terminal residue" evidence="2">
    <location>
        <position position="1"/>
    </location>
</feature>